<dbReference type="GO" id="GO:0003677">
    <property type="term" value="F:DNA binding"/>
    <property type="evidence" value="ECO:0007669"/>
    <property type="project" value="InterPro"/>
</dbReference>
<protein>
    <submittedName>
        <fullName evidence="1">Uncharacterized protein</fullName>
    </submittedName>
</protein>
<proteinExistence type="predicted"/>
<dbReference type="InterPro" id="IPR036515">
    <property type="entry name" value="Transposase_17_sf"/>
</dbReference>
<dbReference type="GO" id="GO:0006313">
    <property type="term" value="P:DNA transposition"/>
    <property type="evidence" value="ECO:0007669"/>
    <property type="project" value="InterPro"/>
</dbReference>
<organism evidence="1 2">
    <name type="scientific">Desulfomonile tiedjei</name>
    <dbReference type="NCBI Taxonomy" id="2358"/>
    <lineage>
        <taxon>Bacteria</taxon>
        <taxon>Pseudomonadati</taxon>
        <taxon>Thermodesulfobacteriota</taxon>
        <taxon>Desulfomonilia</taxon>
        <taxon>Desulfomonilales</taxon>
        <taxon>Desulfomonilaceae</taxon>
        <taxon>Desulfomonile</taxon>
    </lineage>
</organism>
<dbReference type="EMBL" id="JACRDE010000055">
    <property type="protein sequence ID" value="MBI5248252.1"/>
    <property type="molecule type" value="Genomic_DNA"/>
</dbReference>
<evidence type="ECO:0000313" key="1">
    <source>
        <dbReference type="EMBL" id="MBI5248252.1"/>
    </source>
</evidence>
<dbReference type="SUPFAM" id="SSF143422">
    <property type="entry name" value="Transposase IS200-like"/>
    <property type="match status" value="1"/>
</dbReference>
<dbReference type="GO" id="GO:0004803">
    <property type="term" value="F:transposase activity"/>
    <property type="evidence" value="ECO:0007669"/>
    <property type="project" value="InterPro"/>
</dbReference>
<dbReference type="Proteomes" id="UP000807825">
    <property type="component" value="Unassembled WGS sequence"/>
</dbReference>
<sequence>MDSELREMRLQGIGKWLEERRVGQAFQPAFCFPELRPFSKDDYEAVAVYKRRLPHWELPGATYFVTFRVHKRLGKILEKPALASVVEEASWFGHSERYVLQAYVIMFDQVHLL</sequence>
<reference evidence="1" key="1">
    <citation type="submission" date="2020-07" db="EMBL/GenBank/DDBJ databases">
        <title>Huge and variable diversity of episymbiotic CPR bacteria and DPANN archaea in groundwater ecosystems.</title>
        <authorList>
            <person name="He C.Y."/>
            <person name="Keren R."/>
            <person name="Whittaker M."/>
            <person name="Farag I.F."/>
            <person name="Doudna J."/>
            <person name="Cate J.H.D."/>
            <person name="Banfield J.F."/>
        </authorList>
    </citation>
    <scope>NUCLEOTIDE SEQUENCE</scope>
    <source>
        <strain evidence="1">NC_groundwater_1664_Pr3_B-0.1um_52_9</strain>
    </source>
</reference>
<accession>A0A9D6UYY7</accession>
<comment type="caution">
    <text evidence="1">The sequence shown here is derived from an EMBL/GenBank/DDBJ whole genome shotgun (WGS) entry which is preliminary data.</text>
</comment>
<name>A0A9D6UYY7_9BACT</name>
<evidence type="ECO:0000313" key="2">
    <source>
        <dbReference type="Proteomes" id="UP000807825"/>
    </source>
</evidence>
<gene>
    <name evidence="1" type="ORF">HY912_02045</name>
</gene>
<dbReference type="AlphaFoldDB" id="A0A9D6UYY7"/>